<dbReference type="PANTHER" id="PTHR31760:SF0">
    <property type="entry name" value="S-ADENOSYL-L-METHIONINE-DEPENDENT METHYLTRANSFERASES SUPERFAMILY PROTEIN"/>
    <property type="match status" value="1"/>
</dbReference>
<evidence type="ECO:0000256" key="6">
    <source>
        <dbReference type="HAMAP-Rule" id="MF_00074"/>
    </source>
</evidence>
<dbReference type="PANTHER" id="PTHR31760">
    <property type="entry name" value="S-ADENOSYL-L-METHIONINE-DEPENDENT METHYLTRANSFERASES SUPERFAMILY PROTEIN"/>
    <property type="match status" value="1"/>
</dbReference>
<dbReference type="Gene3D" id="3.40.50.150">
    <property type="entry name" value="Vaccinia Virus protein VP39"/>
    <property type="match status" value="1"/>
</dbReference>
<keyword evidence="4 6" id="KW-0808">Transferase</keyword>
<evidence type="ECO:0000313" key="9">
    <source>
        <dbReference type="EMBL" id="XDS49641.1"/>
    </source>
</evidence>
<dbReference type="HAMAP" id="MF_00074">
    <property type="entry name" value="16SrRNA_methyltr_G"/>
    <property type="match status" value="1"/>
</dbReference>
<dbReference type="EMBL" id="CP129683">
    <property type="protein sequence ID" value="XDS51603.1"/>
    <property type="molecule type" value="Genomic_DNA"/>
</dbReference>
<evidence type="ECO:0000256" key="7">
    <source>
        <dbReference type="SAM" id="MobiDB-lite"/>
    </source>
</evidence>
<dbReference type="InterPro" id="IPR029063">
    <property type="entry name" value="SAM-dependent_MTases_sf"/>
</dbReference>
<comment type="caution">
    <text evidence="6">Lacks conserved residue(s) required for the propagation of feature annotation.</text>
</comment>
<keyword evidence="2 6" id="KW-0698">rRNA processing</keyword>
<keyword evidence="5 6" id="KW-0949">S-adenosyl-L-methionine</keyword>
<evidence type="ECO:0000256" key="1">
    <source>
        <dbReference type="ARBA" id="ARBA00022490"/>
    </source>
</evidence>
<dbReference type="GO" id="GO:0070043">
    <property type="term" value="F:rRNA (guanine-N7-)-methyltransferase activity"/>
    <property type="evidence" value="ECO:0007669"/>
    <property type="project" value="UniProtKB-UniRule"/>
</dbReference>
<dbReference type="InterPro" id="IPR003682">
    <property type="entry name" value="rRNA_ssu_MeTfrase_G"/>
</dbReference>
<accession>A0AB39URT2</accession>
<dbReference type="GO" id="GO:0005829">
    <property type="term" value="C:cytosol"/>
    <property type="evidence" value="ECO:0007669"/>
    <property type="project" value="TreeGrafter"/>
</dbReference>
<dbReference type="CDD" id="cd02440">
    <property type="entry name" value="AdoMet_MTases"/>
    <property type="match status" value="1"/>
</dbReference>
<dbReference type="SUPFAM" id="SSF53335">
    <property type="entry name" value="S-adenosyl-L-methionine-dependent methyltransferases"/>
    <property type="match status" value="1"/>
</dbReference>
<sequence>MSQGTSANSEIDQLDDSAIPEEILGSAYPQMQEFHRLLQEEGLLRGLIGPRDVSIIWERHILNSAAVVPFIIKHLESHHGSGRIADIGSGGGFPGIVIAAMLPDAPITLIEPMERRVEWLEMVKHDLHLRNVTVLRARAEEAFPNSRNDGAASHHSRKAIHRTENTVADAERRSSGFLDGHLDAHPGNDGKQSVLSNTVSTTIQSCSIVTCRAVAPLHRLVGWTLPFLEHSGQLIALKGKSAQVEIDKAAKNIKRLKGKNPRVVEAEVGGGLQATHVALIDKI</sequence>
<feature type="binding site" evidence="6">
    <location>
        <position position="88"/>
    </location>
    <ligand>
        <name>S-adenosyl-L-methionine</name>
        <dbReference type="ChEBI" id="CHEBI:59789"/>
    </ligand>
</feature>
<feature type="binding site" evidence="6">
    <location>
        <position position="212"/>
    </location>
    <ligand>
        <name>S-adenosyl-L-methionine</name>
        <dbReference type="ChEBI" id="CHEBI:59789"/>
    </ligand>
</feature>
<proteinExistence type="inferred from homology"/>
<feature type="binding site" evidence="6">
    <location>
        <begin position="139"/>
        <end position="140"/>
    </location>
    <ligand>
        <name>S-adenosyl-L-methionine</name>
        <dbReference type="ChEBI" id="CHEBI:59789"/>
    </ligand>
</feature>
<reference evidence="10" key="1">
    <citation type="submission" date="2023-07" db="EMBL/GenBank/DDBJ databases">
        <title>Bifidobacterium aquikefiriaerophilum sp. nov. and Bifidobacterium eccum sp. nov., isolated from water kefir.</title>
        <authorList>
            <person name="Breselge S."/>
            <person name="Bellassi P."/>
            <person name="Barcenilla C."/>
            <person name="Alvarez-Ordonez A."/>
            <person name="Morelli L."/>
            <person name="Cotter P.D."/>
        </authorList>
    </citation>
    <scope>NUCLEOTIDE SEQUENCE</scope>
    <source>
        <strain evidence="10">WK012_4_13</strain>
        <strain evidence="9">WK013_4_14</strain>
        <strain evidence="8">WK048_4_13</strain>
    </source>
</reference>
<comment type="similarity">
    <text evidence="6">Belongs to the methyltransferase superfamily. RNA methyltransferase RsmG family.</text>
</comment>
<dbReference type="EMBL" id="CP129682">
    <property type="protein sequence ID" value="XDS49641.1"/>
    <property type="molecule type" value="Genomic_DNA"/>
</dbReference>
<feature type="binding site" evidence="6">
    <location>
        <position position="93"/>
    </location>
    <ligand>
        <name>S-adenosyl-L-methionine</name>
        <dbReference type="ChEBI" id="CHEBI:59789"/>
    </ligand>
</feature>
<feature type="region of interest" description="Disordered" evidence="7">
    <location>
        <begin position="145"/>
        <end position="170"/>
    </location>
</feature>
<dbReference type="EC" id="2.1.1.-" evidence="6"/>
<dbReference type="KEGG" id="bfk:QN062_06415"/>
<protein>
    <recommendedName>
        <fullName evidence="6">Ribosomal RNA small subunit methyltransferase G</fullName>
        <ecNumber evidence="6">2.1.1.-</ecNumber>
    </recommendedName>
    <alternativeName>
        <fullName evidence="6">16S rRNA 7-methylguanosine methyltransferase</fullName>
        <shortName evidence="6">16S rRNA m7G methyltransferase</shortName>
    </alternativeName>
</protein>
<evidence type="ECO:0000313" key="8">
    <source>
        <dbReference type="EMBL" id="XDS47664.1"/>
    </source>
</evidence>
<evidence type="ECO:0000313" key="10">
    <source>
        <dbReference type="EMBL" id="XDS51603.1"/>
    </source>
</evidence>
<comment type="function">
    <text evidence="6">Specifically methylates the N7 position of a guanine in 16S rRNA.</text>
</comment>
<dbReference type="Pfam" id="PF02527">
    <property type="entry name" value="GidB"/>
    <property type="match status" value="2"/>
</dbReference>
<dbReference type="EMBL" id="CP129675">
    <property type="protein sequence ID" value="XDS47664.1"/>
    <property type="molecule type" value="Genomic_DNA"/>
</dbReference>
<evidence type="ECO:0000256" key="2">
    <source>
        <dbReference type="ARBA" id="ARBA00022552"/>
    </source>
</evidence>
<dbReference type="AlphaFoldDB" id="A0AB39URT2"/>
<evidence type="ECO:0000256" key="3">
    <source>
        <dbReference type="ARBA" id="ARBA00022603"/>
    </source>
</evidence>
<dbReference type="PIRSF" id="PIRSF003078">
    <property type="entry name" value="GidB"/>
    <property type="match status" value="1"/>
</dbReference>
<gene>
    <name evidence="6" type="primary">rsmG</name>
    <name evidence="10" type="ORF">QN062_06415</name>
    <name evidence="9" type="ORF">QN216_00610</name>
    <name evidence="8" type="ORF">QN217_09835</name>
</gene>
<evidence type="ECO:0000256" key="5">
    <source>
        <dbReference type="ARBA" id="ARBA00022691"/>
    </source>
</evidence>
<feature type="compositionally biased region" description="Basic and acidic residues" evidence="7">
    <location>
        <begin position="161"/>
        <end position="170"/>
    </location>
</feature>
<keyword evidence="1 6" id="KW-0963">Cytoplasm</keyword>
<evidence type="ECO:0000256" key="4">
    <source>
        <dbReference type="ARBA" id="ARBA00022679"/>
    </source>
</evidence>
<comment type="subcellular location">
    <subcellularLocation>
        <location evidence="6">Cytoplasm</location>
    </subcellularLocation>
</comment>
<organism evidence="10">
    <name type="scientific">Bifidobacterium fermentum</name>
    <dbReference type="NCBI Taxonomy" id="3059035"/>
    <lineage>
        <taxon>Bacteria</taxon>
        <taxon>Bacillati</taxon>
        <taxon>Actinomycetota</taxon>
        <taxon>Actinomycetes</taxon>
        <taxon>Bifidobacteriales</taxon>
        <taxon>Bifidobacteriaceae</taxon>
        <taxon>Bifidobacterium</taxon>
    </lineage>
</organism>
<keyword evidence="3 6" id="KW-0489">Methyltransferase</keyword>
<name>A0AB39URT2_9BIFI</name>
<dbReference type="RefSeq" id="WP_369342563.1">
    <property type="nucleotide sequence ID" value="NZ_CP129675.1"/>
</dbReference>